<dbReference type="HOGENOM" id="CLU_038505_1_1_9"/>
<feature type="binding site" evidence="2">
    <location>
        <position position="191"/>
    </location>
    <ligand>
        <name>substrate</name>
    </ligand>
</feature>
<dbReference type="InterPro" id="IPR036424">
    <property type="entry name" value="UPP_synth-like_sf"/>
</dbReference>
<dbReference type="FunFam" id="3.40.1180.10:FF:000001">
    <property type="entry name" value="(2E,6E)-farnesyl-diphosphate-specific ditrans,polycis-undecaprenyl-diphosphate synthase"/>
    <property type="match status" value="1"/>
</dbReference>
<dbReference type="InterPro" id="IPR001441">
    <property type="entry name" value="UPP_synth-like"/>
</dbReference>
<keyword evidence="2" id="KW-0460">Magnesium</keyword>
<gene>
    <name evidence="3" type="primary">uppS</name>
    <name evidence="3" type="ORF">EAL2_c13310</name>
</gene>
<dbReference type="CDD" id="cd00475">
    <property type="entry name" value="Cis_IPPS"/>
    <property type="match status" value="1"/>
</dbReference>
<dbReference type="STRING" id="1286171.EAL2_c13310"/>
<evidence type="ECO:0000313" key="3">
    <source>
        <dbReference type="EMBL" id="AHM56626.1"/>
    </source>
</evidence>
<dbReference type="EMBL" id="CP007452">
    <property type="protein sequence ID" value="AHM56626.1"/>
    <property type="molecule type" value="Genomic_DNA"/>
</dbReference>
<dbReference type="SUPFAM" id="SSF64005">
    <property type="entry name" value="Undecaprenyl diphosphate synthase"/>
    <property type="match status" value="1"/>
</dbReference>
<feature type="active site" evidence="2">
    <location>
        <position position="23"/>
    </location>
</feature>
<dbReference type="GO" id="GO:0000287">
    <property type="term" value="F:magnesium ion binding"/>
    <property type="evidence" value="ECO:0007669"/>
    <property type="project" value="UniProtKB-UniRule"/>
</dbReference>
<dbReference type="PANTHER" id="PTHR10291">
    <property type="entry name" value="DEHYDRODOLICHYL DIPHOSPHATE SYNTHASE FAMILY MEMBER"/>
    <property type="match status" value="1"/>
</dbReference>
<feature type="binding site" evidence="2">
    <location>
        <position position="74"/>
    </location>
    <ligand>
        <name>substrate</name>
    </ligand>
</feature>
<feature type="binding site" evidence="2">
    <location>
        <position position="28"/>
    </location>
    <ligand>
        <name>substrate</name>
    </ligand>
</feature>
<proteinExistence type="inferred from homology"/>
<feature type="binding site" evidence="2">
    <location>
        <position position="36"/>
    </location>
    <ligand>
        <name>substrate</name>
    </ligand>
</feature>
<feature type="binding site" evidence="2">
    <location>
        <position position="210"/>
    </location>
    <ligand>
        <name>Mg(2+)</name>
        <dbReference type="ChEBI" id="CHEBI:18420"/>
    </ligand>
</feature>
<sequence>MLDLNIETLKKAKVPNHVAIIMDGNGRWARQKLMERTFGHRAGVEAIEEAIRACTNLGIKYLTLYAFSTENWKRPKTEVTLLMKLLVEYLKKETPRLSAEGVRLNTIGEIEELPADAKRELARSVEMTRENAKLVLTLALNYGCRNDMKNAVSKIASECCSGAIGIADIDEGMIASYLSTGDLPDPDLLIRTGGEQRLSNFLLWESAYAELYFTDIFWPDFKEINLYEAVGDYQNRERRFGGLK</sequence>
<dbReference type="KEGG" id="eac:EAL2_c13310"/>
<dbReference type="PANTHER" id="PTHR10291:SF0">
    <property type="entry name" value="DEHYDRODOLICHYL DIPHOSPHATE SYNTHASE 2"/>
    <property type="match status" value="1"/>
</dbReference>
<name>W8U6X5_PEPAC</name>
<dbReference type="PROSITE" id="PS01066">
    <property type="entry name" value="UPP_SYNTHASE"/>
    <property type="match status" value="1"/>
</dbReference>
<protein>
    <recommendedName>
        <fullName evidence="2">Isoprenyl transferase</fullName>
        <ecNumber evidence="2">2.5.1.-</ecNumber>
    </recommendedName>
</protein>
<dbReference type="Proteomes" id="UP000019591">
    <property type="component" value="Chromosome"/>
</dbReference>
<dbReference type="Pfam" id="PF01255">
    <property type="entry name" value="Prenyltransf"/>
    <property type="match status" value="1"/>
</dbReference>
<feature type="binding site" evidence="2">
    <location>
        <begin position="68"/>
        <end position="70"/>
    </location>
    <ligand>
        <name>substrate</name>
    </ligand>
</feature>
<feature type="binding site" evidence="2">
    <location>
        <position position="72"/>
    </location>
    <ligand>
        <name>substrate</name>
    </ligand>
</feature>
<dbReference type="Gene3D" id="3.40.1180.10">
    <property type="entry name" value="Decaprenyl diphosphate synthase-like"/>
    <property type="match status" value="1"/>
</dbReference>
<keyword evidence="1 2" id="KW-0808">Transferase</keyword>
<keyword evidence="2" id="KW-0479">Metal-binding</keyword>
<evidence type="ECO:0000256" key="2">
    <source>
        <dbReference type="HAMAP-Rule" id="MF_01139"/>
    </source>
</evidence>
<feature type="binding site" evidence="2">
    <location>
        <begin position="24"/>
        <end position="27"/>
    </location>
    <ligand>
        <name>substrate</name>
    </ligand>
</feature>
<dbReference type="PATRIC" id="fig|1286171.3.peg.1281"/>
<dbReference type="GO" id="GO:0016094">
    <property type="term" value="P:polyprenol biosynthetic process"/>
    <property type="evidence" value="ECO:0007669"/>
    <property type="project" value="TreeGrafter"/>
</dbReference>
<dbReference type="AlphaFoldDB" id="W8U6X5"/>
<evidence type="ECO:0000256" key="1">
    <source>
        <dbReference type="ARBA" id="ARBA00022679"/>
    </source>
</evidence>
<dbReference type="InterPro" id="IPR018520">
    <property type="entry name" value="UPP_synth-like_CS"/>
</dbReference>
<dbReference type="NCBIfam" id="TIGR00055">
    <property type="entry name" value="uppS"/>
    <property type="match status" value="1"/>
</dbReference>
<organism evidence="3 4">
    <name type="scientific">Peptoclostridium acidaminophilum DSM 3953</name>
    <dbReference type="NCBI Taxonomy" id="1286171"/>
    <lineage>
        <taxon>Bacteria</taxon>
        <taxon>Bacillati</taxon>
        <taxon>Bacillota</taxon>
        <taxon>Clostridia</taxon>
        <taxon>Peptostreptococcales</taxon>
        <taxon>Peptoclostridiaceae</taxon>
        <taxon>Peptoclostridium</taxon>
    </lineage>
</organism>
<dbReference type="NCBIfam" id="NF011405">
    <property type="entry name" value="PRK14830.1"/>
    <property type="match status" value="1"/>
</dbReference>
<feature type="binding site" evidence="2">
    <location>
        <position position="40"/>
    </location>
    <ligand>
        <name>substrate</name>
    </ligand>
</feature>
<comment type="similarity">
    <text evidence="2">Belongs to the UPP synthase family.</text>
</comment>
<dbReference type="GO" id="GO:0045547">
    <property type="term" value="F:ditrans,polycis-polyprenyl diphosphate synthase [(2E,6E)-farnesyl diphosphate specific] activity"/>
    <property type="evidence" value="ECO:0007669"/>
    <property type="project" value="TreeGrafter"/>
</dbReference>
<dbReference type="OrthoDB" id="4191603at2"/>
<feature type="binding site" evidence="2">
    <location>
        <begin position="197"/>
        <end position="199"/>
    </location>
    <ligand>
        <name>substrate</name>
    </ligand>
</feature>
<dbReference type="HAMAP" id="MF_01139">
    <property type="entry name" value="ISPT"/>
    <property type="match status" value="1"/>
</dbReference>
<dbReference type="eggNOG" id="COG0020">
    <property type="taxonomic scope" value="Bacteria"/>
</dbReference>
<feature type="binding site" evidence="2">
    <location>
        <position position="23"/>
    </location>
    <ligand>
        <name>Mg(2+)</name>
        <dbReference type="ChEBI" id="CHEBI:18420"/>
    </ligand>
</feature>
<keyword evidence="4" id="KW-1185">Reference proteome</keyword>
<dbReference type="RefSeq" id="WP_025435611.1">
    <property type="nucleotide sequence ID" value="NZ_CP007452.1"/>
</dbReference>
<dbReference type="EC" id="2.5.1.-" evidence="2"/>
<accession>W8U6X5</accession>
<reference evidence="3 4" key="1">
    <citation type="journal article" date="2014" name="Genome Announc.">
        <title>Complete Genome Sequence of Amino Acid-Utilizing Eubacterium acidaminophilum al-2 (DSM 3953).</title>
        <authorList>
            <person name="Poehlein A."/>
            <person name="Andreesen J.R."/>
            <person name="Daniel R."/>
        </authorList>
    </citation>
    <scope>NUCLEOTIDE SEQUENCE [LARGE SCALE GENOMIC DNA]</scope>
    <source>
        <strain evidence="3 4">DSM 3953</strain>
    </source>
</reference>
<comment type="function">
    <text evidence="2">Catalyzes the condensation of isopentenyl diphosphate (IPP) with allylic pyrophosphates generating different type of terpenoids.</text>
</comment>
<evidence type="ECO:0000313" key="4">
    <source>
        <dbReference type="Proteomes" id="UP000019591"/>
    </source>
</evidence>
<comment type="subunit">
    <text evidence="2">Homodimer.</text>
</comment>
<comment type="cofactor">
    <cofactor evidence="2">
        <name>Mg(2+)</name>
        <dbReference type="ChEBI" id="CHEBI:18420"/>
    </cofactor>
    <text evidence="2">Binds 2 magnesium ions per subunit.</text>
</comment>
<feature type="active site" description="Proton acceptor" evidence="2">
    <location>
        <position position="71"/>
    </location>
</feature>